<dbReference type="NCBIfam" id="TIGR00231">
    <property type="entry name" value="small_GTP"/>
    <property type="match status" value="1"/>
</dbReference>
<dbReference type="PROSITE" id="PS51421">
    <property type="entry name" value="RAS"/>
    <property type="match status" value="1"/>
</dbReference>
<dbReference type="SMART" id="SM00175">
    <property type="entry name" value="RAB"/>
    <property type="match status" value="1"/>
</dbReference>
<dbReference type="PROSITE" id="PS51420">
    <property type="entry name" value="RHO"/>
    <property type="match status" value="1"/>
</dbReference>
<dbReference type="InterPro" id="IPR027417">
    <property type="entry name" value="P-loop_NTPase"/>
</dbReference>
<dbReference type="SMART" id="SM00173">
    <property type="entry name" value="RAS"/>
    <property type="match status" value="1"/>
</dbReference>
<dbReference type="PROSITE" id="PS51419">
    <property type="entry name" value="RAB"/>
    <property type="match status" value="1"/>
</dbReference>
<comment type="caution">
    <text evidence="3">The sequence shown here is derived from an EMBL/GenBank/DDBJ whole genome shotgun (WGS) entry which is preliminary data.</text>
</comment>
<name>A0ABQ8ZEL5_9EUKA</name>
<evidence type="ECO:0000256" key="1">
    <source>
        <dbReference type="ARBA" id="ARBA00022741"/>
    </source>
</evidence>
<proteinExistence type="predicted"/>
<reference evidence="3" key="1">
    <citation type="submission" date="2022-08" db="EMBL/GenBank/DDBJ databases">
        <title>Novel sulfate-reducing endosymbionts in the free-living metamonad Anaeramoeba.</title>
        <authorList>
            <person name="Jerlstrom-Hultqvist J."/>
            <person name="Cepicka I."/>
            <person name="Gallot-Lavallee L."/>
            <person name="Salas-Leiva D."/>
            <person name="Curtis B.A."/>
            <person name="Zahonova K."/>
            <person name="Pipaliya S."/>
            <person name="Dacks J."/>
            <person name="Roger A.J."/>
        </authorList>
    </citation>
    <scope>NUCLEOTIDE SEQUENCE</scope>
    <source>
        <strain evidence="3">Schooner1</strain>
    </source>
</reference>
<dbReference type="InterPro" id="IPR005225">
    <property type="entry name" value="Small_GTP-bd"/>
</dbReference>
<dbReference type="InterPro" id="IPR001806">
    <property type="entry name" value="Small_GTPase"/>
</dbReference>
<evidence type="ECO:0000313" key="3">
    <source>
        <dbReference type="EMBL" id="KAJ6255100.1"/>
    </source>
</evidence>
<keyword evidence="2" id="KW-0342">GTP-binding</keyword>
<dbReference type="SMART" id="SM00174">
    <property type="entry name" value="RHO"/>
    <property type="match status" value="1"/>
</dbReference>
<organism evidence="3 4">
    <name type="scientific">Anaeramoeba flamelloides</name>
    <dbReference type="NCBI Taxonomy" id="1746091"/>
    <lineage>
        <taxon>Eukaryota</taxon>
        <taxon>Metamonada</taxon>
        <taxon>Anaeramoebidae</taxon>
        <taxon>Anaeramoeba</taxon>
    </lineage>
</organism>
<gene>
    <name evidence="3" type="ORF">M0813_11757</name>
</gene>
<accession>A0ABQ8ZEL5</accession>
<dbReference type="PANTHER" id="PTHR24070">
    <property type="entry name" value="RAS, DI-RAS, AND RHEB FAMILY MEMBERS OF SMALL GTPASE SUPERFAMILY"/>
    <property type="match status" value="1"/>
</dbReference>
<dbReference type="InterPro" id="IPR020849">
    <property type="entry name" value="Small_GTPase_Ras-type"/>
</dbReference>
<evidence type="ECO:0000256" key="2">
    <source>
        <dbReference type="ARBA" id="ARBA00023134"/>
    </source>
</evidence>
<evidence type="ECO:0000313" key="4">
    <source>
        <dbReference type="Proteomes" id="UP001150062"/>
    </source>
</evidence>
<dbReference type="EMBL" id="JAOAOG010000014">
    <property type="protein sequence ID" value="KAJ6255100.1"/>
    <property type="molecule type" value="Genomic_DNA"/>
</dbReference>
<dbReference type="Pfam" id="PF00071">
    <property type="entry name" value="Ras"/>
    <property type="match status" value="1"/>
</dbReference>
<dbReference type="PRINTS" id="PR00449">
    <property type="entry name" value="RASTRNSFRMNG"/>
</dbReference>
<keyword evidence="4" id="KW-1185">Reference proteome</keyword>
<dbReference type="Proteomes" id="UP001150062">
    <property type="component" value="Unassembled WGS sequence"/>
</dbReference>
<protein>
    <submittedName>
        <fullName evidence="3">Ras-like protein rasd</fullName>
    </submittedName>
</protein>
<sequence>MTEYKLVVVGDGGVGKSALTIQLVQNHFVDEYDPTIEDSFRKCCCIDEECCLLDILDTAGQEVFTTMRESYMRVGEGFLIVYAINSRNSFDGVSSYREQITKVKDSDDVPIIIVGNKNDLENERLVSRGEGEDLAQSFNCSFLETSALSRTNVEEAFFGLVRKIRNDYYKTHQEELYLKYKKKNRWYKRTSCSLL</sequence>
<keyword evidence="1" id="KW-0547">Nucleotide-binding</keyword>
<dbReference type="Gene3D" id="3.40.50.300">
    <property type="entry name" value="P-loop containing nucleotide triphosphate hydrolases"/>
    <property type="match status" value="1"/>
</dbReference>
<dbReference type="SUPFAM" id="SSF52540">
    <property type="entry name" value="P-loop containing nucleoside triphosphate hydrolases"/>
    <property type="match status" value="1"/>
</dbReference>
<dbReference type="SMART" id="SM00176">
    <property type="entry name" value="RAN"/>
    <property type="match status" value="1"/>
</dbReference>